<organism evidence="1 2">
    <name type="scientific">Nitrosomonas oligotropha</name>
    <dbReference type="NCBI Taxonomy" id="42354"/>
    <lineage>
        <taxon>Bacteria</taxon>
        <taxon>Pseudomonadati</taxon>
        <taxon>Pseudomonadota</taxon>
        <taxon>Betaproteobacteria</taxon>
        <taxon>Nitrosomonadales</taxon>
        <taxon>Nitrosomonadaceae</taxon>
        <taxon>Nitrosomonas</taxon>
    </lineage>
</organism>
<evidence type="ECO:0008006" key="3">
    <source>
        <dbReference type="Google" id="ProtNLM"/>
    </source>
</evidence>
<dbReference type="EMBL" id="QAOI01000001">
    <property type="protein sequence ID" value="PTQ78735.1"/>
    <property type="molecule type" value="Genomic_DNA"/>
</dbReference>
<name>A0A2T5I4J1_9PROT</name>
<evidence type="ECO:0000313" key="2">
    <source>
        <dbReference type="Proteomes" id="UP000244128"/>
    </source>
</evidence>
<dbReference type="RefSeq" id="WP_107801629.1">
    <property type="nucleotide sequence ID" value="NZ_QAOI01000001.1"/>
</dbReference>
<accession>A0A2T5I4J1</accession>
<dbReference type="Proteomes" id="UP000244128">
    <property type="component" value="Unassembled WGS sequence"/>
</dbReference>
<reference evidence="1 2" key="1">
    <citation type="submission" date="2018-04" db="EMBL/GenBank/DDBJ databases">
        <title>Active sludge and wastewater microbial communities from Klosterneuburg, Austria.</title>
        <authorList>
            <person name="Wagner M."/>
        </authorList>
    </citation>
    <scope>NUCLEOTIDE SEQUENCE [LARGE SCALE GENOMIC DNA]</scope>
    <source>
        <strain evidence="1 2">Nm49</strain>
    </source>
</reference>
<protein>
    <recommendedName>
        <fullName evidence="3">Cthe-2314-like HEPN domain-containing protein</fullName>
    </recommendedName>
</protein>
<comment type="caution">
    <text evidence="1">The sequence shown here is derived from an EMBL/GenBank/DDBJ whole genome shotgun (WGS) entry which is preliminary data.</text>
</comment>
<sequence length="202" mass="23069">MLRAPLLWPSIATPVAEIAAIKDLYAHLTGLEFSVKAWEAAFLLYKTSQHPPPTISRSVASRWRFIACNECVMELYHLRARIEKIRSVRLRACPSLHVFIDSSRMRAASKRFDEYFPDIESLRHACAHKGENEAHPEVHAPDGRYALTGFREPDRFSTPYEGQLRYLDITEQSLQRINEIVGEFFGAFGKAAAELEKQGHLE</sequence>
<proteinExistence type="predicted"/>
<dbReference type="AlphaFoldDB" id="A0A2T5I4J1"/>
<evidence type="ECO:0000313" key="1">
    <source>
        <dbReference type="EMBL" id="PTQ78735.1"/>
    </source>
</evidence>
<gene>
    <name evidence="1" type="ORF">C8R26_10150</name>
</gene>